<evidence type="ECO:0000256" key="1">
    <source>
        <dbReference type="SAM" id="MobiDB-lite"/>
    </source>
</evidence>
<sequence length="72" mass="8028">MRVCVKPAPRLSCRSNEASRGRKEMNRAGSSPPLEELEEAYPPAVTDLSFGGKNQWFIDLISVFINGFFPIV</sequence>
<accession>A0A2W2ALZ1</accession>
<evidence type="ECO:0000313" key="3">
    <source>
        <dbReference type="Proteomes" id="UP000248745"/>
    </source>
</evidence>
<gene>
    <name evidence="2" type="ORF">DN068_02960</name>
</gene>
<evidence type="ECO:0000313" key="2">
    <source>
        <dbReference type="EMBL" id="PZF74552.1"/>
    </source>
</evidence>
<proteinExistence type="predicted"/>
<feature type="region of interest" description="Disordered" evidence="1">
    <location>
        <begin position="15"/>
        <end position="37"/>
    </location>
</feature>
<dbReference type="EMBL" id="QKTW01000003">
    <property type="protein sequence ID" value="PZF74552.1"/>
    <property type="molecule type" value="Genomic_DNA"/>
</dbReference>
<dbReference type="Proteomes" id="UP000248745">
    <property type="component" value="Unassembled WGS sequence"/>
</dbReference>
<organism evidence="2 3">
    <name type="scientific">Taibaiella soli</name>
    <dbReference type="NCBI Taxonomy" id="1649169"/>
    <lineage>
        <taxon>Bacteria</taxon>
        <taxon>Pseudomonadati</taxon>
        <taxon>Bacteroidota</taxon>
        <taxon>Chitinophagia</taxon>
        <taxon>Chitinophagales</taxon>
        <taxon>Chitinophagaceae</taxon>
        <taxon>Taibaiella</taxon>
    </lineage>
</organism>
<name>A0A2W2ALZ1_9BACT</name>
<keyword evidence="3" id="KW-1185">Reference proteome</keyword>
<reference evidence="2 3" key="1">
    <citation type="submission" date="2018-06" db="EMBL/GenBank/DDBJ databases">
        <title>Mucibacter soli gen. nov., sp. nov., a new member of the family Chitinophagaceae producing mucin.</title>
        <authorList>
            <person name="Kim M.-K."/>
            <person name="Park S."/>
            <person name="Kim T.-S."/>
            <person name="Joung Y."/>
            <person name="Han J.-H."/>
            <person name="Kim S.B."/>
        </authorList>
    </citation>
    <scope>NUCLEOTIDE SEQUENCE [LARGE SCALE GENOMIC DNA]</scope>
    <source>
        <strain evidence="2 3">R1-15</strain>
    </source>
</reference>
<protein>
    <submittedName>
        <fullName evidence="2">Uncharacterized protein</fullName>
    </submittedName>
</protein>
<feature type="compositionally biased region" description="Basic and acidic residues" evidence="1">
    <location>
        <begin position="17"/>
        <end position="26"/>
    </location>
</feature>
<comment type="caution">
    <text evidence="2">The sequence shown here is derived from an EMBL/GenBank/DDBJ whole genome shotgun (WGS) entry which is preliminary data.</text>
</comment>
<dbReference type="AlphaFoldDB" id="A0A2W2ALZ1"/>